<dbReference type="GO" id="GO:0004309">
    <property type="term" value="F:exopolyphosphatase activity"/>
    <property type="evidence" value="ECO:0007669"/>
    <property type="project" value="TreeGrafter"/>
</dbReference>
<organism evidence="2 3">
    <name type="scientific">Malus domestica</name>
    <name type="common">Apple</name>
    <name type="synonym">Pyrus malus</name>
    <dbReference type="NCBI Taxonomy" id="3750"/>
    <lineage>
        <taxon>Eukaryota</taxon>
        <taxon>Viridiplantae</taxon>
        <taxon>Streptophyta</taxon>
        <taxon>Embryophyta</taxon>
        <taxon>Tracheophyta</taxon>
        <taxon>Spermatophyta</taxon>
        <taxon>Magnoliopsida</taxon>
        <taxon>eudicotyledons</taxon>
        <taxon>Gunneridae</taxon>
        <taxon>Pentapetalae</taxon>
        <taxon>rosids</taxon>
        <taxon>fabids</taxon>
        <taxon>Rosales</taxon>
        <taxon>Rosaceae</taxon>
        <taxon>Amygdaloideae</taxon>
        <taxon>Maleae</taxon>
        <taxon>Malus</taxon>
    </lineage>
</organism>
<proteinExistence type="predicted"/>
<evidence type="ECO:0000313" key="2">
    <source>
        <dbReference type="EMBL" id="RXH77713.1"/>
    </source>
</evidence>
<protein>
    <recommendedName>
        <fullName evidence="4">DHHA2 domain-containing protein</fullName>
    </recommendedName>
</protein>
<sequence length="652" mass="72109">MQHDIKQQQPVAAEIHRNKPQQVADLTDFMNDMFFGTVKVENKSYNLTGNDTDDEDDDSPRSTTPTTPTSKMTQEWLQEARRIVASSPTRSDSPSRLTAGSPRFAAGPQGQVNPRLSLSSALDRRDAMSRSARRYRAAESFSGEILSKSAKHSRNKSDVPPPDSPTSPASQAEISPASAVHKWFSNILKPNSNPPRAQQPNPPQAQQPNPEPAAQTIVPRQPVSRRSRFQNDPSSPRPHGIPIPSRRTFQSPTPLPDAHVLSPPKNLVPSAHRRSISSSTCSIEKSISRPNVIGWPNDAAQNEAQAQDFDLNRFLKVQRTRVEKVLDGQVNSKAKIVLSDTSNSTSTMVAAVCYAWLLENRVKKESKSKGNGEEEEYVVVPVMNVKRGRMWKQREAAWLFHHVGLDATSLLFADEVDLESLMMAGKLNILVVGQDVLTNNGEVGSQCTILTDNYCEDAYDLLESPLLKKLLLAGILLDTQNLKPSLQLSMTRDAEAVQLLLVGLASNYRNSLFDQCKSSTRMCFLYMSSKCKTPIFFWLSLSVTQDQRDDSFLEALRKNYGKPPNESGGESRELVEQKVSERKSTSISHNQPTIQNSDKSPNDARNAKGVSPKLAKPSSSPVKAPSPAKAAPDASRKKNKFFLAQWFGFGPK</sequence>
<dbReference type="PANTHER" id="PTHR12112">
    <property type="entry name" value="BNIP - RELATED"/>
    <property type="match status" value="1"/>
</dbReference>
<dbReference type="Proteomes" id="UP000290289">
    <property type="component" value="Chromosome 14"/>
</dbReference>
<dbReference type="AlphaFoldDB" id="A0A498I9E6"/>
<feature type="region of interest" description="Disordered" evidence="1">
    <location>
        <begin position="42"/>
        <end position="282"/>
    </location>
</feature>
<feature type="region of interest" description="Disordered" evidence="1">
    <location>
        <begin position="558"/>
        <end position="637"/>
    </location>
</feature>
<dbReference type="STRING" id="3750.A0A498I9E6"/>
<dbReference type="GO" id="GO:0005737">
    <property type="term" value="C:cytoplasm"/>
    <property type="evidence" value="ECO:0007669"/>
    <property type="project" value="TreeGrafter"/>
</dbReference>
<evidence type="ECO:0000256" key="1">
    <source>
        <dbReference type="SAM" id="MobiDB-lite"/>
    </source>
</evidence>
<gene>
    <name evidence="2" type="ORF">DVH24_039684</name>
</gene>
<reference evidence="2 3" key="1">
    <citation type="submission" date="2018-10" db="EMBL/GenBank/DDBJ databases">
        <title>A high-quality apple genome assembly.</title>
        <authorList>
            <person name="Hu J."/>
        </authorList>
    </citation>
    <scope>NUCLEOTIDE SEQUENCE [LARGE SCALE GENOMIC DNA]</scope>
    <source>
        <strain evidence="3">cv. HFTH1</strain>
        <tissue evidence="2">Young leaf</tissue>
    </source>
</reference>
<accession>A0A498I9E6</accession>
<feature type="compositionally biased region" description="Low complexity" evidence="1">
    <location>
        <begin position="611"/>
        <end position="633"/>
    </location>
</feature>
<feature type="compositionally biased region" description="Pro residues" evidence="1">
    <location>
        <begin position="200"/>
        <end position="211"/>
    </location>
</feature>
<evidence type="ECO:0008006" key="4">
    <source>
        <dbReference type="Google" id="ProtNLM"/>
    </source>
</evidence>
<evidence type="ECO:0000313" key="3">
    <source>
        <dbReference type="Proteomes" id="UP000290289"/>
    </source>
</evidence>
<dbReference type="EMBL" id="RDQH01000340">
    <property type="protein sequence ID" value="RXH77713.1"/>
    <property type="molecule type" value="Genomic_DNA"/>
</dbReference>
<feature type="compositionally biased region" description="Low complexity" evidence="1">
    <location>
        <begin position="61"/>
        <end position="70"/>
    </location>
</feature>
<feature type="compositionally biased region" description="Polar residues" evidence="1">
    <location>
        <begin position="585"/>
        <end position="599"/>
    </location>
</feature>
<dbReference type="PANTHER" id="PTHR12112:SF39">
    <property type="entry name" value="EG:152A3.5 PROTEIN (FBGN0003116_PN PROTEIN)"/>
    <property type="match status" value="1"/>
</dbReference>
<feature type="compositionally biased region" description="Basic and acidic residues" evidence="1">
    <location>
        <begin position="569"/>
        <end position="584"/>
    </location>
</feature>
<feature type="compositionally biased region" description="Polar residues" evidence="1">
    <location>
        <begin position="86"/>
        <end position="98"/>
    </location>
</feature>
<name>A0A498I9E6_MALDO</name>
<feature type="compositionally biased region" description="Low complexity" evidence="1">
    <location>
        <begin position="190"/>
        <end position="199"/>
    </location>
</feature>
<keyword evidence="3" id="KW-1185">Reference proteome</keyword>
<comment type="caution">
    <text evidence="2">The sequence shown here is derived from an EMBL/GenBank/DDBJ whole genome shotgun (WGS) entry which is preliminary data.</text>
</comment>
<dbReference type="Gene3D" id="3.90.1640.10">
    <property type="entry name" value="inorganic pyrophosphatase (n-terminal core)"/>
    <property type="match status" value="2"/>
</dbReference>